<dbReference type="RefSeq" id="WP_276112339.1">
    <property type="nucleotide sequence ID" value="NZ_JARJBB010000029.1"/>
</dbReference>
<dbReference type="Proteomes" id="UP001221150">
    <property type="component" value="Unassembled WGS sequence"/>
</dbReference>
<dbReference type="Gene3D" id="1.25.40.10">
    <property type="entry name" value="Tetratricopeptide repeat domain"/>
    <property type="match status" value="1"/>
</dbReference>
<sequence length="494" mass="54799">MSGNGGGGTSTASVDKRPNELLTSWFVRSGWSKGELARQVNRRARQLGANHISTDTSRVRRWLDGENPREPIPRILSELFSERFGCVVSVEDLGLRTARQSPSTTGVDLPWTGPQTVALLGEFSRSDLMLARRGFLGSSLALSAGPTLIEPLQRWLVPAPPAPLREPESPSASRRPGRLSRPELELLESTTVMFRQWDAQCGGGLRRKAVVGQLHEVTDLLQESQPDSTARRLFKVAAELAELAGWMSYDVGLQPTAQKYFVLALHAAKEAGDKPLGSYVLSSMSRQMIHLGRPEDALELIHLAQYGSRDCASPRTQSMLYAMEARAYANMGQPGRCKRAVRMAEDSFTDAGDWDEPDPDWIRFFSEAELYGENSHSYRDLAYVAGRSPTYASLAEPLMEKAVLLFAEDEEHQRSYALNLIGMATVHLLRREPEQSTTYAVQAMQIAKKVRSERVNTRIRKTVDNAARDFGDLGEIVDLTERLAVELPETAEAV</sequence>
<evidence type="ECO:0000256" key="1">
    <source>
        <dbReference type="SAM" id="MobiDB-lite"/>
    </source>
</evidence>
<organism evidence="2 3">
    <name type="scientific">Streptomyces tropicalis</name>
    <dbReference type="NCBI Taxonomy" id="3034234"/>
    <lineage>
        <taxon>Bacteria</taxon>
        <taxon>Bacillati</taxon>
        <taxon>Actinomycetota</taxon>
        <taxon>Actinomycetes</taxon>
        <taxon>Kitasatosporales</taxon>
        <taxon>Streptomycetaceae</taxon>
        <taxon>Streptomyces</taxon>
    </lineage>
</organism>
<evidence type="ECO:0000313" key="3">
    <source>
        <dbReference type="Proteomes" id="UP001221150"/>
    </source>
</evidence>
<dbReference type="EMBL" id="JARJBB010000029">
    <property type="protein sequence ID" value="MDF3302785.1"/>
    <property type="molecule type" value="Genomic_DNA"/>
</dbReference>
<proteinExistence type="predicted"/>
<protein>
    <recommendedName>
        <fullName evidence="4">NsdA</fullName>
    </recommendedName>
</protein>
<evidence type="ECO:0000313" key="2">
    <source>
        <dbReference type="EMBL" id="MDF3302785.1"/>
    </source>
</evidence>
<reference evidence="2 3" key="1">
    <citation type="submission" date="2023-03" db="EMBL/GenBank/DDBJ databases">
        <title>Draft genome sequence of Streptomyces sp. K1PA1 isolated from peat swamp forest in Thailand.</title>
        <authorList>
            <person name="Klaysubun C."/>
            <person name="Duangmal K."/>
        </authorList>
    </citation>
    <scope>NUCLEOTIDE SEQUENCE [LARGE SCALE GENOMIC DNA]</scope>
    <source>
        <strain evidence="2 3">K1PA1</strain>
    </source>
</reference>
<keyword evidence="3" id="KW-1185">Reference proteome</keyword>
<comment type="caution">
    <text evidence="2">The sequence shown here is derived from an EMBL/GenBank/DDBJ whole genome shotgun (WGS) entry which is preliminary data.</text>
</comment>
<dbReference type="SUPFAM" id="SSF48452">
    <property type="entry name" value="TPR-like"/>
    <property type="match status" value="1"/>
</dbReference>
<name>A0ABT6ADQ3_9ACTN</name>
<feature type="region of interest" description="Disordered" evidence="1">
    <location>
        <begin position="160"/>
        <end position="181"/>
    </location>
</feature>
<accession>A0ABT6ADQ3</accession>
<gene>
    <name evidence="2" type="ORF">P3H78_30065</name>
</gene>
<dbReference type="InterPro" id="IPR011990">
    <property type="entry name" value="TPR-like_helical_dom_sf"/>
</dbReference>
<evidence type="ECO:0008006" key="4">
    <source>
        <dbReference type="Google" id="ProtNLM"/>
    </source>
</evidence>